<proteinExistence type="predicted"/>
<reference evidence="4" key="1">
    <citation type="journal article" date="2019" name="Int. J. Syst. Evol. Microbiol.">
        <title>The Global Catalogue of Microorganisms (GCM) 10K type strain sequencing project: providing services to taxonomists for standard genome sequencing and annotation.</title>
        <authorList>
            <consortium name="The Broad Institute Genomics Platform"/>
            <consortium name="The Broad Institute Genome Sequencing Center for Infectious Disease"/>
            <person name="Wu L."/>
            <person name="Ma J."/>
        </authorList>
    </citation>
    <scope>NUCLEOTIDE SEQUENCE [LARGE SCALE GENOMIC DNA]</scope>
    <source>
        <strain evidence="4">NBRC 110107</strain>
    </source>
</reference>
<dbReference type="InterPro" id="IPR018637">
    <property type="entry name" value="DUF2059"/>
</dbReference>
<evidence type="ECO:0000256" key="1">
    <source>
        <dbReference type="SAM" id="Phobius"/>
    </source>
</evidence>
<dbReference type="EMBL" id="BSOY01000027">
    <property type="protein sequence ID" value="GLS01482.1"/>
    <property type="molecule type" value="Genomic_DNA"/>
</dbReference>
<evidence type="ECO:0000313" key="4">
    <source>
        <dbReference type="Proteomes" id="UP001156921"/>
    </source>
</evidence>
<sequence length="197" mass="21877">MTAAESDLRRRFRLRVAAPEVIVAGLRGSVMRIIAILAVIVAVSAGPVMAQTRPDAARQNHLDLAAQYLELTQGGDLVKQMRRQIEDGYGEADLPPEQRAWLVDSMSDMFADVMALTIVELRDDVADSFTVQELETAIAFYDSPIGRSVVRKQVDMNTELQEVMMGLLVPRITDLMEKYCTRFDCTALGEAAAKRED</sequence>
<keyword evidence="1" id="KW-0812">Transmembrane</keyword>
<keyword evidence="4" id="KW-1185">Reference proteome</keyword>
<comment type="caution">
    <text evidence="3">The sequence shown here is derived from an EMBL/GenBank/DDBJ whole genome shotgun (WGS) entry which is preliminary data.</text>
</comment>
<name>A0ABQ6BJ40_9CAUL</name>
<keyword evidence="1" id="KW-0472">Membrane</keyword>
<protein>
    <recommendedName>
        <fullName evidence="2">DUF2059 domain-containing protein</fullName>
    </recommendedName>
</protein>
<accession>A0ABQ6BJ40</accession>
<gene>
    <name evidence="3" type="ORF">GCM10007859_14970</name>
</gene>
<evidence type="ECO:0000313" key="3">
    <source>
        <dbReference type="EMBL" id="GLS01482.1"/>
    </source>
</evidence>
<feature type="transmembrane region" description="Helical" evidence="1">
    <location>
        <begin position="21"/>
        <end position="43"/>
    </location>
</feature>
<dbReference type="Proteomes" id="UP001156921">
    <property type="component" value="Unassembled WGS sequence"/>
</dbReference>
<dbReference type="Pfam" id="PF09832">
    <property type="entry name" value="DUF2059"/>
    <property type="match status" value="1"/>
</dbReference>
<keyword evidence="1" id="KW-1133">Transmembrane helix</keyword>
<feature type="domain" description="DUF2059" evidence="2">
    <location>
        <begin position="126"/>
        <end position="168"/>
    </location>
</feature>
<organism evidence="3 4">
    <name type="scientific">Brevundimonas denitrificans</name>
    <dbReference type="NCBI Taxonomy" id="1443434"/>
    <lineage>
        <taxon>Bacteria</taxon>
        <taxon>Pseudomonadati</taxon>
        <taxon>Pseudomonadota</taxon>
        <taxon>Alphaproteobacteria</taxon>
        <taxon>Caulobacterales</taxon>
        <taxon>Caulobacteraceae</taxon>
        <taxon>Brevundimonas</taxon>
    </lineage>
</organism>
<evidence type="ECO:0000259" key="2">
    <source>
        <dbReference type="Pfam" id="PF09832"/>
    </source>
</evidence>